<reference evidence="2" key="1">
    <citation type="journal article" date="2019" name="Int. J. Syst. Evol. Microbiol.">
        <title>The Global Catalogue of Microorganisms (GCM) 10K type strain sequencing project: providing services to taxonomists for standard genome sequencing and annotation.</title>
        <authorList>
            <consortium name="The Broad Institute Genomics Platform"/>
            <consortium name="The Broad Institute Genome Sequencing Center for Infectious Disease"/>
            <person name="Wu L."/>
            <person name="Ma J."/>
        </authorList>
    </citation>
    <scope>NUCLEOTIDE SEQUENCE [LARGE SCALE GENOMIC DNA]</scope>
    <source>
        <strain evidence="2">NBRC 108730</strain>
    </source>
</reference>
<gene>
    <name evidence="1" type="ORF">GCM10025868_25050</name>
</gene>
<dbReference type="Proteomes" id="UP001157017">
    <property type="component" value="Unassembled WGS sequence"/>
</dbReference>
<evidence type="ECO:0000313" key="2">
    <source>
        <dbReference type="Proteomes" id="UP001157017"/>
    </source>
</evidence>
<dbReference type="EMBL" id="BSUZ01000001">
    <property type="protein sequence ID" value="GMA87255.1"/>
    <property type="molecule type" value="Genomic_DNA"/>
</dbReference>
<proteinExistence type="predicted"/>
<evidence type="ECO:0000313" key="1">
    <source>
        <dbReference type="EMBL" id="GMA87255.1"/>
    </source>
</evidence>
<comment type="caution">
    <text evidence="1">The sequence shown here is derived from an EMBL/GenBank/DDBJ whole genome shotgun (WGS) entry which is preliminary data.</text>
</comment>
<name>A0ABQ6JGD9_9ACTN</name>
<sequence>MVGEGPPVARVHGPSSALLLVVWGRRRAIDLVADGTLRAEGDAATARRLLSEQARPVAIGARVWDIRQIGADDSPALVVRAVHWTA</sequence>
<keyword evidence="2" id="KW-1185">Reference proteome</keyword>
<organism evidence="1 2">
    <name type="scientific">Angustibacter aerolatus</name>
    <dbReference type="NCBI Taxonomy" id="1162965"/>
    <lineage>
        <taxon>Bacteria</taxon>
        <taxon>Bacillati</taxon>
        <taxon>Actinomycetota</taxon>
        <taxon>Actinomycetes</taxon>
        <taxon>Kineosporiales</taxon>
        <taxon>Kineosporiaceae</taxon>
    </lineage>
</organism>
<accession>A0ABQ6JGD9</accession>
<protein>
    <submittedName>
        <fullName evidence="1">Uncharacterized protein</fullName>
    </submittedName>
</protein>